<dbReference type="AlphaFoldDB" id="A0A2S5T969"/>
<dbReference type="Proteomes" id="UP000294772">
    <property type="component" value="Unassembled WGS sequence"/>
</dbReference>
<protein>
    <recommendedName>
        <fullName evidence="6">Sodium:proline symporter</fullName>
    </recommendedName>
</protein>
<dbReference type="EMBL" id="SLXF01000002">
    <property type="protein sequence ID" value="TCP08650.1"/>
    <property type="molecule type" value="Genomic_DNA"/>
</dbReference>
<sequence length="167" mass="18008">MELHAHTHHWVRRSPDWRAAAVAGFAAGAILMVLELFWSASGAGENPWEISHMVAAIVAGPDSLGPSGFELGVMALALVIHYVLGIMFGLILGAVMAPFHLDSSAGLALTIGGVFGLLLYVFNFFGLTALFPWFVELRSGATLVAHLIFGMSAAFLYWKLERDDHSL</sequence>
<feature type="transmembrane region" description="Helical" evidence="1">
    <location>
        <begin position="71"/>
        <end position="95"/>
    </location>
</feature>
<evidence type="ECO:0000256" key="1">
    <source>
        <dbReference type="SAM" id="Phobius"/>
    </source>
</evidence>
<keyword evidence="1" id="KW-1133">Transmembrane helix</keyword>
<keyword evidence="1" id="KW-0812">Transmembrane</keyword>
<keyword evidence="4" id="KW-1185">Reference proteome</keyword>
<proteinExistence type="predicted"/>
<evidence type="ECO:0000313" key="5">
    <source>
        <dbReference type="Proteomes" id="UP000294772"/>
    </source>
</evidence>
<keyword evidence="1" id="KW-0472">Membrane</keyword>
<dbReference type="Proteomes" id="UP000239406">
    <property type="component" value="Unassembled WGS sequence"/>
</dbReference>
<feature type="transmembrane region" description="Helical" evidence="1">
    <location>
        <begin position="107"/>
        <end position="134"/>
    </location>
</feature>
<dbReference type="EMBL" id="PSNY01000001">
    <property type="protein sequence ID" value="PPE71555.1"/>
    <property type="molecule type" value="Genomic_DNA"/>
</dbReference>
<feature type="transmembrane region" description="Helical" evidence="1">
    <location>
        <begin position="140"/>
        <end position="158"/>
    </location>
</feature>
<comment type="caution">
    <text evidence="2">The sequence shown here is derived from an EMBL/GenBank/DDBJ whole genome shotgun (WGS) entry which is preliminary data.</text>
</comment>
<evidence type="ECO:0008006" key="6">
    <source>
        <dbReference type="Google" id="ProtNLM"/>
    </source>
</evidence>
<organism evidence="2 4">
    <name type="scientific">Caldimonas thermodepolymerans</name>
    <dbReference type="NCBI Taxonomy" id="215580"/>
    <lineage>
        <taxon>Bacteria</taxon>
        <taxon>Pseudomonadati</taxon>
        <taxon>Pseudomonadota</taxon>
        <taxon>Betaproteobacteria</taxon>
        <taxon>Burkholderiales</taxon>
        <taxon>Sphaerotilaceae</taxon>
        <taxon>Caldimonas</taxon>
    </lineage>
</organism>
<reference evidence="2 4" key="1">
    <citation type="submission" date="2018-02" db="EMBL/GenBank/DDBJ databases">
        <title>Reclassifiation of [Polyangium] brachysporum DSM 7029 as Guopingzhaonella breviflexa gen. nov., sp. nov., a member of the family Comamonadaceae.</title>
        <authorList>
            <person name="Tang B."/>
        </authorList>
    </citation>
    <scope>NUCLEOTIDE SEQUENCE [LARGE SCALE GENOMIC DNA]</scope>
    <source>
        <strain evidence="2 4">DSM 15344</strain>
    </source>
</reference>
<accession>A0A2S5T969</accession>
<dbReference type="OrthoDB" id="6169516at2"/>
<name>A0A2S5T969_9BURK</name>
<gene>
    <name evidence="2" type="ORF">C1702_00725</name>
    <name evidence="3" type="ORF">EV676_102158</name>
</gene>
<evidence type="ECO:0000313" key="3">
    <source>
        <dbReference type="EMBL" id="TCP08650.1"/>
    </source>
</evidence>
<evidence type="ECO:0000313" key="4">
    <source>
        <dbReference type="Proteomes" id="UP000239406"/>
    </source>
</evidence>
<dbReference type="RefSeq" id="WP_104355747.1">
    <property type="nucleotide sequence ID" value="NZ_CALFFA010000001.1"/>
</dbReference>
<feature type="transmembrane region" description="Helical" evidence="1">
    <location>
        <begin position="20"/>
        <end position="38"/>
    </location>
</feature>
<evidence type="ECO:0000313" key="2">
    <source>
        <dbReference type="EMBL" id="PPE71555.1"/>
    </source>
</evidence>
<reference evidence="3 5" key="2">
    <citation type="submission" date="2019-03" db="EMBL/GenBank/DDBJ databases">
        <title>Genomic Encyclopedia of Type Strains, Phase IV (KMG-IV): sequencing the most valuable type-strain genomes for metagenomic binning, comparative biology and taxonomic classification.</title>
        <authorList>
            <person name="Goeker M."/>
        </authorList>
    </citation>
    <scope>NUCLEOTIDE SEQUENCE [LARGE SCALE GENOMIC DNA]</scope>
    <source>
        <strain evidence="3 5">DSM 15264</strain>
    </source>
</reference>